<dbReference type="PANTHER" id="PTHR35046">
    <property type="entry name" value="ZINC KNUCKLE (CCHC-TYPE) FAMILY PROTEIN"/>
    <property type="match status" value="1"/>
</dbReference>
<dbReference type="EMBL" id="QXFT01000382">
    <property type="protein sequence ID" value="KAE9345515.1"/>
    <property type="molecule type" value="Genomic_DNA"/>
</dbReference>
<reference evidence="2 3" key="1">
    <citation type="submission" date="2018-08" db="EMBL/GenBank/DDBJ databases">
        <title>Genomic investigation of the strawberry pathogen Phytophthora fragariae indicates pathogenicity is determined by transcriptional variation in three key races.</title>
        <authorList>
            <person name="Adams T.M."/>
            <person name="Armitage A.D."/>
            <person name="Sobczyk M.K."/>
            <person name="Bates H.J."/>
            <person name="Dunwell J.M."/>
            <person name="Nellist C.F."/>
            <person name="Harrison R.J."/>
        </authorList>
    </citation>
    <scope>NUCLEOTIDE SEQUENCE [LARGE SCALE GENOMIC DNA]</scope>
    <source>
        <strain evidence="2 3">SCRP333</strain>
    </source>
</reference>
<keyword evidence="3" id="KW-1185">Reference proteome</keyword>
<dbReference type="Gene3D" id="3.30.420.10">
    <property type="entry name" value="Ribonuclease H-like superfamily/Ribonuclease H"/>
    <property type="match status" value="1"/>
</dbReference>
<dbReference type="SUPFAM" id="SSF53098">
    <property type="entry name" value="Ribonuclease H-like"/>
    <property type="match status" value="1"/>
</dbReference>
<evidence type="ECO:0000259" key="1">
    <source>
        <dbReference type="PROSITE" id="PS50994"/>
    </source>
</evidence>
<dbReference type="InterPro" id="IPR001584">
    <property type="entry name" value="Integrase_cat-core"/>
</dbReference>
<accession>A0A6A4FIN0</accession>
<evidence type="ECO:0000313" key="2">
    <source>
        <dbReference type="EMBL" id="KAE9345515.1"/>
    </source>
</evidence>
<dbReference type="GO" id="GO:0003676">
    <property type="term" value="F:nucleic acid binding"/>
    <property type="evidence" value="ECO:0007669"/>
    <property type="project" value="InterPro"/>
</dbReference>
<dbReference type="Proteomes" id="UP000434957">
    <property type="component" value="Unassembled WGS sequence"/>
</dbReference>
<sequence length="168" mass="18919">MSMDFNFKLPAHARDRTGILVFVCRLNKMVRLTAVQKSVTAPQAAQLFLDNVFRHHAPPKTFVSDRDPRFVSLFWQHLFLLLSTRWDMSTAGHPQTYGQTERVNRVLEDILRSLRSRAHQVECSSPTSGICAQKRSATGFITFYVNGLRHPRTPLTLPPASNLGGEGG</sequence>
<dbReference type="GO" id="GO:0015074">
    <property type="term" value="P:DNA integration"/>
    <property type="evidence" value="ECO:0007669"/>
    <property type="project" value="InterPro"/>
</dbReference>
<dbReference type="PANTHER" id="PTHR35046:SF18">
    <property type="entry name" value="RNA-DIRECTED DNA POLYMERASE"/>
    <property type="match status" value="1"/>
</dbReference>
<dbReference type="AlphaFoldDB" id="A0A6A4FIN0"/>
<dbReference type="PROSITE" id="PS50994">
    <property type="entry name" value="INTEGRASE"/>
    <property type="match status" value="1"/>
</dbReference>
<comment type="caution">
    <text evidence="2">The sequence shown here is derived from an EMBL/GenBank/DDBJ whole genome shotgun (WGS) entry which is preliminary data.</text>
</comment>
<dbReference type="InterPro" id="IPR036397">
    <property type="entry name" value="RNaseH_sf"/>
</dbReference>
<organism evidence="2 3">
    <name type="scientific">Phytophthora rubi</name>
    <dbReference type="NCBI Taxonomy" id="129364"/>
    <lineage>
        <taxon>Eukaryota</taxon>
        <taxon>Sar</taxon>
        <taxon>Stramenopiles</taxon>
        <taxon>Oomycota</taxon>
        <taxon>Peronosporomycetes</taxon>
        <taxon>Peronosporales</taxon>
        <taxon>Peronosporaceae</taxon>
        <taxon>Phytophthora</taxon>
    </lineage>
</organism>
<gene>
    <name evidence="2" type="ORF">PR003_g7904</name>
</gene>
<proteinExistence type="predicted"/>
<protein>
    <recommendedName>
        <fullName evidence="1">Integrase catalytic domain-containing protein</fullName>
    </recommendedName>
</protein>
<evidence type="ECO:0000313" key="3">
    <source>
        <dbReference type="Proteomes" id="UP000434957"/>
    </source>
</evidence>
<name>A0A6A4FIN0_9STRA</name>
<feature type="domain" description="Integrase catalytic" evidence="1">
    <location>
        <begin position="1"/>
        <end position="166"/>
    </location>
</feature>
<dbReference type="InterPro" id="IPR012337">
    <property type="entry name" value="RNaseH-like_sf"/>
</dbReference>